<dbReference type="InterPro" id="IPR037143">
    <property type="entry name" value="4-PPantetheinyl_Trfase_dom_sf"/>
</dbReference>
<evidence type="ECO:0000256" key="1">
    <source>
        <dbReference type="ARBA" id="ARBA00013172"/>
    </source>
</evidence>
<dbReference type="GO" id="GO:0000287">
    <property type="term" value="F:magnesium ion binding"/>
    <property type="evidence" value="ECO:0007669"/>
    <property type="project" value="InterPro"/>
</dbReference>
<dbReference type="InterPro" id="IPR055066">
    <property type="entry name" value="AASDHPPT_N"/>
</dbReference>
<evidence type="ECO:0000259" key="3">
    <source>
        <dbReference type="Pfam" id="PF22624"/>
    </source>
</evidence>
<dbReference type="PANTHER" id="PTHR12215">
    <property type="entry name" value="PHOSPHOPANTETHEINE TRANSFERASE"/>
    <property type="match status" value="1"/>
</dbReference>
<comment type="caution">
    <text evidence="4">The sequence shown here is derived from an EMBL/GenBank/DDBJ whole genome shotgun (WGS) entry which is preliminary data.</text>
</comment>
<protein>
    <recommendedName>
        <fullName evidence="1">holo-[acyl-carrier-protein] synthase</fullName>
        <ecNumber evidence="1">2.7.8.7</ecNumber>
    </recommendedName>
</protein>
<dbReference type="AlphaFoldDB" id="A0A9P7YDZ0"/>
<proteinExistence type="predicted"/>
<dbReference type="InterPro" id="IPR050559">
    <property type="entry name" value="P-Pant_transferase_sf"/>
</dbReference>
<evidence type="ECO:0000313" key="4">
    <source>
        <dbReference type="EMBL" id="KAG9231258.1"/>
    </source>
</evidence>
<dbReference type="EMBL" id="MU251615">
    <property type="protein sequence ID" value="KAG9231258.1"/>
    <property type="molecule type" value="Genomic_DNA"/>
</dbReference>
<dbReference type="GO" id="GO:0008897">
    <property type="term" value="F:holo-[acyl-carrier-protein] synthase activity"/>
    <property type="evidence" value="ECO:0007669"/>
    <property type="project" value="UniProtKB-EC"/>
</dbReference>
<dbReference type="PANTHER" id="PTHR12215:SF10">
    <property type="entry name" value="L-AMINOADIPATE-SEMIALDEHYDE DEHYDROGENASE-PHOSPHOPANTETHEINYL TRANSFERASE"/>
    <property type="match status" value="1"/>
</dbReference>
<dbReference type="OrthoDB" id="26719at2759"/>
<dbReference type="GO" id="GO:0005829">
    <property type="term" value="C:cytosol"/>
    <property type="evidence" value="ECO:0007669"/>
    <property type="project" value="TreeGrafter"/>
</dbReference>
<feature type="domain" description="4'-phosphopantetheinyl transferase N-terminal" evidence="3">
    <location>
        <begin position="46"/>
        <end position="132"/>
    </location>
</feature>
<accession>A0A9P7YDZ0</accession>
<name>A0A9P7YDZ0_9HELO</name>
<keyword evidence="5" id="KW-1185">Reference proteome</keyword>
<organism evidence="4 5">
    <name type="scientific">Amylocarpus encephaloides</name>
    <dbReference type="NCBI Taxonomy" id="45428"/>
    <lineage>
        <taxon>Eukaryota</taxon>
        <taxon>Fungi</taxon>
        <taxon>Dikarya</taxon>
        <taxon>Ascomycota</taxon>
        <taxon>Pezizomycotina</taxon>
        <taxon>Leotiomycetes</taxon>
        <taxon>Helotiales</taxon>
        <taxon>Helotiales incertae sedis</taxon>
        <taxon>Amylocarpus</taxon>
    </lineage>
</organism>
<reference evidence="4" key="1">
    <citation type="journal article" date="2021" name="IMA Fungus">
        <title>Genomic characterization of three marine fungi, including Emericellopsis atlantica sp. nov. with signatures of a generalist lifestyle and marine biomass degradation.</title>
        <authorList>
            <person name="Hagestad O.C."/>
            <person name="Hou L."/>
            <person name="Andersen J.H."/>
            <person name="Hansen E.H."/>
            <person name="Altermark B."/>
            <person name="Li C."/>
            <person name="Kuhnert E."/>
            <person name="Cox R.J."/>
            <person name="Crous P.W."/>
            <person name="Spatafora J.W."/>
            <person name="Lail K."/>
            <person name="Amirebrahimi M."/>
            <person name="Lipzen A."/>
            <person name="Pangilinan J."/>
            <person name="Andreopoulos W."/>
            <person name="Hayes R.D."/>
            <person name="Ng V."/>
            <person name="Grigoriev I.V."/>
            <person name="Jackson S.A."/>
            <person name="Sutton T.D.S."/>
            <person name="Dobson A.D.W."/>
            <person name="Rama T."/>
        </authorList>
    </citation>
    <scope>NUCLEOTIDE SEQUENCE</scope>
    <source>
        <strain evidence="4">TRa018bII</strain>
    </source>
</reference>
<dbReference type="SUPFAM" id="SSF56214">
    <property type="entry name" value="4'-phosphopantetheinyl transferase"/>
    <property type="match status" value="2"/>
</dbReference>
<dbReference type="GO" id="GO:0019878">
    <property type="term" value="P:lysine biosynthetic process via aminoadipic acid"/>
    <property type="evidence" value="ECO:0007669"/>
    <property type="project" value="TreeGrafter"/>
</dbReference>
<dbReference type="Gene3D" id="3.90.470.20">
    <property type="entry name" value="4'-phosphopantetheinyl transferase domain"/>
    <property type="match status" value="2"/>
</dbReference>
<dbReference type="Proteomes" id="UP000824998">
    <property type="component" value="Unassembled WGS sequence"/>
</dbReference>
<dbReference type="Pfam" id="PF22624">
    <property type="entry name" value="AASDHPPT_N"/>
    <property type="match status" value="1"/>
</dbReference>
<dbReference type="EC" id="2.7.8.7" evidence="1"/>
<evidence type="ECO:0000256" key="2">
    <source>
        <dbReference type="ARBA" id="ARBA00022679"/>
    </source>
</evidence>
<evidence type="ECO:0000313" key="5">
    <source>
        <dbReference type="Proteomes" id="UP000824998"/>
    </source>
</evidence>
<sequence>MSAKPQIVQWLLDTRPLWPVTKKDKPKDETLYFGLRTRADCSYAARALALLSDEEQASVLKYYHVRDAKMSLGSYLLKHLVVAQYCNISWSQTRLSRTAKGKPCYIPSSTEPNHVSIDFNVSHQAGIVSLIAAIGFDGKVDTGTDVVCINERGSRDKEQIDKSGFFEWVDIHAEVFAESEVSFMKLGPVSLEDLGIHGKTLGYGKDALSRCQCRVGKISLEVKGSDGSENVVVDCNDVIDAKLRRFYAMWCLREAYVKMTGEALLASWLKDLEILDMQAPSAKDNSLGEDSLEPGSISTNFQISFFDNPVTDVKMELEALGKGYMVGGALRTKSAADREKMIIGKWKGLDLEKDVLFVAERNP</sequence>
<gene>
    <name evidence="4" type="ORF">BJ875DRAFT_430116</name>
</gene>
<keyword evidence="2" id="KW-0808">Transferase</keyword>